<dbReference type="AlphaFoldDB" id="A0A4Y2VTH7"/>
<evidence type="ECO:0000313" key="2">
    <source>
        <dbReference type="EMBL" id="GBO27708.1"/>
    </source>
</evidence>
<sequence>MHYRYIQSLNNNAVSPVTDSWLEWESTVLQPLVSALLKAAKVEGASLPLKKSLSYLSAVLAQQNYLSGKDSVGLADIVIWANLHPLFKASFISEVSDLPHLLKWLAGLKTQSSLCKAFSIISEDAKPENLK</sequence>
<dbReference type="SUPFAM" id="SSF47616">
    <property type="entry name" value="GST C-terminal domain-like"/>
    <property type="match status" value="1"/>
</dbReference>
<keyword evidence="3" id="KW-1185">Reference proteome</keyword>
<dbReference type="Gene3D" id="1.20.1050.10">
    <property type="match status" value="1"/>
</dbReference>
<dbReference type="PROSITE" id="PS50405">
    <property type="entry name" value="GST_CTER"/>
    <property type="match status" value="1"/>
</dbReference>
<feature type="non-terminal residue" evidence="2">
    <location>
        <position position="131"/>
    </location>
</feature>
<evidence type="ECO:0000259" key="1">
    <source>
        <dbReference type="PROSITE" id="PS50405"/>
    </source>
</evidence>
<proteinExistence type="predicted"/>
<gene>
    <name evidence="2" type="ORF">AVEN_136993_1</name>
</gene>
<comment type="caution">
    <text evidence="2">The sequence shown here is derived from an EMBL/GenBank/DDBJ whole genome shotgun (WGS) entry which is preliminary data.</text>
</comment>
<dbReference type="EMBL" id="BGPR01050762">
    <property type="protein sequence ID" value="GBO27708.1"/>
    <property type="molecule type" value="Genomic_DNA"/>
</dbReference>
<accession>A0A4Y2VTH7</accession>
<organism evidence="2 3">
    <name type="scientific">Araneus ventricosus</name>
    <name type="common">Orbweaver spider</name>
    <name type="synonym">Epeira ventricosa</name>
    <dbReference type="NCBI Taxonomy" id="182803"/>
    <lineage>
        <taxon>Eukaryota</taxon>
        <taxon>Metazoa</taxon>
        <taxon>Ecdysozoa</taxon>
        <taxon>Arthropoda</taxon>
        <taxon>Chelicerata</taxon>
        <taxon>Arachnida</taxon>
        <taxon>Araneae</taxon>
        <taxon>Araneomorphae</taxon>
        <taxon>Entelegynae</taxon>
        <taxon>Araneoidea</taxon>
        <taxon>Araneidae</taxon>
        <taxon>Araneus</taxon>
    </lineage>
</organism>
<protein>
    <recommendedName>
        <fullName evidence="1">GST C-terminal domain-containing protein</fullName>
    </recommendedName>
</protein>
<dbReference type="InterPro" id="IPR036282">
    <property type="entry name" value="Glutathione-S-Trfase_C_sf"/>
</dbReference>
<dbReference type="InterPro" id="IPR010987">
    <property type="entry name" value="Glutathione-S-Trfase_C-like"/>
</dbReference>
<feature type="domain" description="GST C-terminal" evidence="1">
    <location>
        <begin position="11"/>
        <end position="128"/>
    </location>
</feature>
<dbReference type="Proteomes" id="UP000499080">
    <property type="component" value="Unassembled WGS sequence"/>
</dbReference>
<reference evidence="2 3" key="1">
    <citation type="journal article" date="2019" name="Sci. Rep.">
        <title>Orb-weaving spider Araneus ventricosus genome elucidates the spidroin gene catalogue.</title>
        <authorList>
            <person name="Kono N."/>
            <person name="Nakamura H."/>
            <person name="Ohtoshi R."/>
            <person name="Moran D.A.P."/>
            <person name="Shinohara A."/>
            <person name="Yoshida Y."/>
            <person name="Fujiwara M."/>
            <person name="Mori M."/>
            <person name="Tomita M."/>
            <person name="Arakawa K."/>
        </authorList>
    </citation>
    <scope>NUCLEOTIDE SEQUENCE [LARGE SCALE GENOMIC DNA]</scope>
</reference>
<name>A0A4Y2VTH7_ARAVE</name>
<evidence type="ECO:0000313" key="3">
    <source>
        <dbReference type="Proteomes" id="UP000499080"/>
    </source>
</evidence>